<keyword evidence="5" id="KW-1185">Reference proteome</keyword>
<keyword evidence="1 4" id="KW-0489">Methyltransferase</keyword>
<dbReference type="EMBL" id="LR134356">
    <property type="protein sequence ID" value="VEG54617.1"/>
    <property type="molecule type" value="Genomic_DNA"/>
</dbReference>
<dbReference type="SUPFAM" id="SSF53335">
    <property type="entry name" value="S-adenosyl-L-methionine-dependent methyltransferases"/>
    <property type="match status" value="1"/>
</dbReference>
<keyword evidence="2 4" id="KW-0808">Transferase</keyword>
<dbReference type="AlphaFoldDB" id="A0A3S4RN49"/>
<dbReference type="GO" id="GO:0032259">
    <property type="term" value="P:methylation"/>
    <property type="evidence" value="ECO:0007669"/>
    <property type="project" value="UniProtKB-KW"/>
</dbReference>
<name>A0A3S4RN49_MYCAU</name>
<dbReference type="Proteomes" id="UP000279306">
    <property type="component" value="Chromosome"/>
</dbReference>
<dbReference type="GO" id="GO:0008757">
    <property type="term" value="F:S-adenosylmethionine-dependent methyltransferase activity"/>
    <property type="evidence" value="ECO:0007669"/>
    <property type="project" value="TreeGrafter"/>
</dbReference>
<evidence type="ECO:0000256" key="2">
    <source>
        <dbReference type="ARBA" id="ARBA00022679"/>
    </source>
</evidence>
<proteinExistence type="predicted"/>
<reference evidence="4 5" key="1">
    <citation type="submission" date="2018-12" db="EMBL/GenBank/DDBJ databases">
        <authorList>
            <consortium name="Pathogen Informatics"/>
        </authorList>
    </citation>
    <scope>NUCLEOTIDE SEQUENCE [LARGE SCALE GENOMIC DNA]</scope>
    <source>
        <strain evidence="4 5">NCTC10437</strain>
    </source>
</reference>
<protein>
    <submittedName>
        <fullName evidence="4">Putative O-methyltransferase</fullName>
        <ecNumber evidence="4">2.1.1.-</ecNumber>
    </submittedName>
</protein>
<dbReference type="KEGG" id="mauu:NCTC10437_02575"/>
<evidence type="ECO:0000256" key="1">
    <source>
        <dbReference type="ARBA" id="ARBA00022603"/>
    </source>
</evidence>
<accession>A0A3S4RN49</accession>
<organism evidence="4 5">
    <name type="scientific">Mycolicibacterium aurum</name>
    <name type="common">Mycobacterium aurum</name>
    <dbReference type="NCBI Taxonomy" id="1791"/>
    <lineage>
        <taxon>Bacteria</taxon>
        <taxon>Bacillati</taxon>
        <taxon>Actinomycetota</taxon>
        <taxon>Actinomycetes</taxon>
        <taxon>Mycobacteriales</taxon>
        <taxon>Mycobacteriaceae</taxon>
        <taxon>Mycolicibacterium</taxon>
    </lineage>
</organism>
<dbReference type="InterPro" id="IPR029063">
    <property type="entry name" value="SAM-dependent_MTases_sf"/>
</dbReference>
<evidence type="ECO:0000256" key="3">
    <source>
        <dbReference type="ARBA" id="ARBA00022691"/>
    </source>
</evidence>
<dbReference type="PANTHER" id="PTHR10509">
    <property type="entry name" value="O-METHYLTRANSFERASE-RELATED"/>
    <property type="match status" value="1"/>
</dbReference>
<dbReference type="PANTHER" id="PTHR10509:SF14">
    <property type="entry name" value="CAFFEOYL-COA O-METHYLTRANSFERASE 3-RELATED"/>
    <property type="match status" value="1"/>
</dbReference>
<keyword evidence="3" id="KW-0949">S-adenosyl-L-methionine</keyword>
<dbReference type="GO" id="GO:0008171">
    <property type="term" value="F:O-methyltransferase activity"/>
    <property type="evidence" value="ECO:0007669"/>
    <property type="project" value="InterPro"/>
</dbReference>
<dbReference type="PROSITE" id="PS51682">
    <property type="entry name" value="SAM_OMT_I"/>
    <property type="match status" value="1"/>
</dbReference>
<dbReference type="RefSeq" id="WP_232786747.1">
    <property type="nucleotide sequence ID" value="NZ_CVQQ01000003.1"/>
</dbReference>
<gene>
    <name evidence="4" type="ORF">NCTC10437_02575</name>
</gene>
<dbReference type="Pfam" id="PF01596">
    <property type="entry name" value="Methyltransf_3"/>
    <property type="match status" value="1"/>
</dbReference>
<dbReference type="InterPro" id="IPR050362">
    <property type="entry name" value="Cation-dep_OMT"/>
</dbReference>
<dbReference type="CDD" id="cd02440">
    <property type="entry name" value="AdoMet_MTases"/>
    <property type="match status" value="1"/>
</dbReference>
<dbReference type="EC" id="2.1.1.-" evidence="4"/>
<dbReference type="STRING" id="1791.GCA_001049355_01449"/>
<evidence type="ECO:0000313" key="5">
    <source>
        <dbReference type="Proteomes" id="UP000279306"/>
    </source>
</evidence>
<dbReference type="Gene3D" id="3.40.50.150">
    <property type="entry name" value="Vaccinia Virus protein VP39"/>
    <property type="match status" value="1"/>
</dbReference>
<dbReference type="InterPro" id="IPR002935">
    <property type="entry name" value="SAM_O-MeTrfase"/>
</dbReference>
<evidence type="ECO:0000313" key="4">
    <source>
        <dbReference type="EMBL" id="VEG54617.1"/>
    </source>
</evidence>
<sequence>MSGPAVAPQVPAAARPVTPTTILAAELDAVCDELDGVAGVPAPVTARLRRIRDLAVGLDSYVGECTTPESADLARLARRTAATDWAHRDAPPQSVFLEQEMLSGHVEGQALKFLVRLSGATRVLEIGMFTGYSALAMAEALPAGGSVLACEVDAEVARFARECFDESPVGDRISIAVGPAMDTLRAQAESFDGVPFDFVFIDADKAGYRGYLDFLLDSPLLGPDAVIAVDNTLMQGQPYTGGERSPNGEAIADFNRAVADDPRVEQVLIPLRDGVTLIRRVSG</sequence>